<organism evidence="1 2">
    <name type="scientific">Colletotrichum zoysiae</name>
    <dbReference type="NCBI Taxonomy" id="1216348"/>
    <lineage>
        <taxon>Eukaryota</taxon>
        <taxon>Fungi</taxon>
        <taxon>Dikarya</taxon>
        <taxon>Ascomycota</taxon>
        <taxon>Pezizomycotina</taxon>
        <taxon>Sordariomycetes</taxon>
        <taxon>Hypocreomycetidae</taxon>
        <taxon>Glomerellales</taxon>
        <taxon>Glomerellaceae</taxon>
        <taxon>Colletotrichum</taxon>
        <taxon>Colletotrichum graminicola species complex</taxon>
    </lineage>
</organism>
<gene>
    <name evidence="1" type="ORF">LX32DRAFT_92801</name>
</gene>
<name>A0AAD9H9K5_9PEZI</name>
<dbReference type="EMBL" id="MU842958">
    <property type="protein sequence ID" value="KAK2024648.1"/>
    <property type="molecule type" value="Genomic_DNA"/>
</dbReference>
<accession>A0AAD9H9K5</accession>
<dbReference type="Proteomes" id="UP001232148">
    <property type="component" value="Unassembled WGS sequence"/>
</dbReference>
<dbReference type="AlphaFoldDB" id="A0AAD9H9K5"/>
<sequence>MGGCSGGLPSRFLSGSGAATLPTDKIPQYLIYPRHTRRMGKRLGSLDVPSPPPPHGKHRAVNARLAMPLEVTRTTEQSAFRLHASLIDHSHVHNRNYRRAYASVPDSLSLHETNAESSPLSCVDLLRLWRPSMASFYAICNWQLYPALPQINCQISLKIDSCWTA</sequence>
<keyword evidence="2" id="KW-1185">Reference proteome</keyword>
<comment type="caution">
    <text evidence="1">The sequence shown here is derived from an EMBL/GenBank/DDBJ whole genome shotgun (WGS) entry which is preliminary data.</text>
</comment>
<evidence type="ECO:0000313" key="1">
    <source>
        <dbReference type="EMBL" id="KAK2024648.1"/>
    </source>
</evidence>
<proteinExistence type="predicted"/>
<protein>
    <submittedName>
        <fullName evidence="1">Uncharacterized protein</fullName>
    </submittedName>
</protein>
<evidence type="ECO:0000313" key="2">
    <source>
        <dbReference type="Proteomes" id="UP001232148"/>
    </source>
</evidence>
<reference evidence="1" key="1">
    <citation type="submission" date="2021-06" db="EMBL/GenBank/DDBJ databases">
        <title>Comparative genomics, transcriptomics and evolutionary studies reveal genomic signatures of adaptation to plant cell wall in hemibiotrophic fungi.</title>
        <authorList>
            <consortium name="DOE Joint Genome Institute"/>
            <person name="Baroncelli R."/>
            <person name="Diaz J.F."/>
            <person name="Benocci T."/>
            <person name="Peng M."/>
            <person name="Battaglia E."/>
            <person name="Haridas S."/>
            <person name="Andreopoulos W."/>
            <person name="Labutti K."/>
            <person name="Pangilinan J."/>
            <person name="Floch G.L."/>
            <person name="Makela M.R."/>
            <person name="Henrissat B."/>
            <person name="Grigoriev I.V."/>
            <person name="Crouch J.A."/>
            <person name="De Vries R.P."/>
            <person name="Sukno S.A."/>
            <person name="Thon M.R."/>
        </authorList>
    </citation>
    <scope>NUCLEOTIDE SEQUENCE</scope>
    <source>
        <strain evidence="1">MAFF235873</strain>
    </source>
</reference>